<dbReference type="EMBL" id="JAGTTL010000008">
    <property type="protein sequence ID" value="KAK6319244.1"/>
    <property type="molecule type" value="Genomic_DNA"/>
</dbReference>
<comment type="caution">
    <text evidence="3">The sequence shown here is derived from an EMBL/GenBank/DDBJ whole genome shotgun (WGS) entry which is preliminary data.</text>
</comment>
<name>A0AAN8LZN2_9TELE</name>
<evidence type="ECO:0000256" key="2">
    <source>
        <dbReference type="SAM" id="SignalP"/>
    </source>
</evidence>
<organism evidence="3 4">
    <name type="scientific">Coregonus suidteri</name>
    <dbReference type="NCBI Taxonomy" id="861788"/>
    <lineage>
        <taxon>Eukaryota</taxon>
        <taxon>Metazoa</taxon>
        <taxon>Chordata</taxon>
        <taxon>Craniata</taxon>
        <taxon>Vertebrata</taxon>
        <taxon>Euteleostomi</taxon>
        <taxon>Actinopterygii</taxon>
        <taxon>Neopterygii</taxon>
        <taxon>Teleostei</taxon>
        <taxon>Protacanthopterygii</taxon>
        <taxon>Salmoniformes</taxon>
        <taxon>Salmonidae</taxon>
        <taxon>Coregoninae</taxon>
        <taxon>Coregonus</taxon>
    </lineage>
</organism>
<feature type="chain" id="PRO_5042948648" evidence="2">
    <location>
        <begin position="22"/>
        <end position="117"/>
    </location>
</feature>
<keyword evidence="4" id="KW-1185">Reference proteome</keyword>
<evidence type="ECO:0000313" key="3">
    <source>
        <dbReference type="EMBL" id="KAK6319244.1"/>
    </source>
</evidence>
<sequence>MEPCLVTPCLVLVVYVTSSLCLPVQGPQRGGHPAEGPLQAGPCLRQPLCQGSGRPSVPLRITQQDTVKGMGTWRTEPSGPDHPTPTTRKNPSLISFCPGLSHEEGDPETLGESSRQK</sequence>
<accession>A0AAN8LZN2</accession>
<gene>
    <name evidence="3" type="ORF">J4Q44_G00104550</name>
</gene>
<evidence type="ECO:0000256" key="1">
    <source>
        <dbReference type="SAM" id="MobiDB-lite"/>
    </source>
</evidence>
<dbReference type="AlphaFoldDB" id="A0AAN8LZN2"/>
<reference evidence="3 4" key="1">
    <citation type="submission" date="2021-04" db="EMBL/GenBank/DDBJ databases">
        <authorList>
            <person name="De Guttry C."/>
            <person name="Zahm M."/>
            <person name="Klopp C."/>
            <person name="Cabau C."/>
            <person name="Louis A."/>
            <person name="Berthelot C."/>
            <person name="Parey E."/>
            <person name="Roest Crollius H."/>
            <person name="Montfort J."/>
            <person name="Robinson-Rechavi M."/>
            <person name="Bucao C."/>
            <person name="Bouchez O."/>
            <person name="Gislard M."/>
            <person name="Lluch J."/>
            <person name="Milhes M."/>
            <person name="Lampietro C."/>
            <person name="Lopez Roques C."/>
            <person name="Donnadieu C."/>
            <person name="Braasch I."/>
            <person name="Desvignes T."/>
            <person name="Postlethwait J."/>
            <person name="Bobe J."/>
            <person name="Wedekind C."/>
            <person name="Guiguen Y."/>
        </authorList>
    </citation>
    <scope>NUCLEOTIDE SEQUENCE [LARGE SCALE GENOMIC DNA]</scope>
    <source>
        <strain evidence="3">Cs_M1</strain>
        <tissue evidence="3">Blood</tissue>
    </source>
</reference>
<feature type="compositionally biased region" description="Polar residues" evidence="1">
    <location>
        <begin position="84"/>
        <end position="93"/>
    </location>
</feature>
<proteinExistence type="predicted"/>
<evidence type="ECO:0000313" key="4">
    <source>
        <dbReference type="Proteomes" id="UP001356427"/>
    </source>
</evidence>
<keyword evidence="2" id="KW-0732">Signal</keyword>
<feature type="region of interest" description="Disordered" evidence="1">
    <location>
        <begin position="66"/>
        <end position="117"/>
    </location>
</feature>
<feature type="signal peptide" evidence="2">
    <location>
        <begin position="1"/>
        <end position="21"/>
    </location>
</feature>
<dbReference type="Proteomes" id="UP001356427">
    <property type="component" value="Unassembled WGS sequence"/>
</dbReference>
<protein>
    <submittedName>
        <fullName evidence="3">Uncharacterized protein</fullName>
    </submittedName>
</protein>